<dbReference type="EMBL" id="MFBA01000006">
    <property type="protein sequence ID" value="OGD86036.1"/>
    <property type="molecule type" value="Genomic_DNA"/>
</dbReference>
<evidence type="ECO:0008006" key="3">
    <source>
        <dbReference type="Google" id="ProtNLM"/>
    </source>
</evidence>
<evidence type="ECO:0000313" key="2">
    <source>
        <dbReference type="Proteomes" id="UP000177069"/>
    </source>
</evidence>
<dbReference type="AlphaFoldDB" id="A0A1F5G2D0"/>
<organism evidence="1 2">
    <name type="scientific">Candidatus Curtissbacteria bacterium RIFCSPHIGHO2_01_FULL_41_13</name>
    <dbReference type="NCBI Taxonomy" id="1797745"/>
    <lineage>
        <taxon>Bacteria</taxon>
        <taxon>Candidatus Curtissiibacteriota</taxon>
    </lineage>
</organism>
<comment type="caution">
    <text evidence="1">The sequence shown here is derived from an EMBL/GenBank/DDBJ whole genome shotgun (WGS) entry which is preliminary data.</text>
</comment>
<name>A0A1F5G2D0_9BACT</name>
<evidence type="ECO:0000313" key="1">
    <source>
        <dbReference type="EMBL" id="OGD86036.1"/>
    </source>
</evidence>
<dbReference type="Proteomes" id="UP000177069">
    <property type="component" value="Unassembled WGS sequence"/>
</dbReference>
<accession>A0A1F5G2D0</accession>
<protein>
    <recommendedName>
        <fullName evidence="3">Dockerin domain-containing protein</fullName>
    </recommendedName>
</protein>
<reference evidence="1 2" key="1">
    <citation type="journal article" date="2016" name="Nat. Commun.">
        <title>Thousands of microbial genomes shed light on interconnected biogeochemical processes in an aquifer system.</title>
        <authorList>
            <person name="Anantharaman K."/>
            <person name="Brown C.T."/>
            <person name="Hug L.A."/>
            <person name="Sharon I."/>
            <person name="Castelle C.J."/>
            <person name="Probst A.J."/>
            <person name="Thomas B.C."/>
            <person name="Singh A."/>
            <person name="Wilkins M.J."/>
            <person name="Karaoz U."/>
            <person name="Brodie E.L."/>
            <person name="Williams K.H."/>
            <person name="Hubbard S.S."/>
            <person name="Banfield J.F."/>
        </authorList>
    </citation>
    <scope>NUCLEOTIDE SEQUENCE [LARGE SCALE GENOMIC DNA]</scope>
</reference>
<proteinExistence type="predicted"/>
<gene>
    <name evidence="1" type="ORF">A2696_04105</name>
</gene>
<sequence>MSIENEYHLTEETGRQTEQYTRIKWGRLALVSPLLFTVLIAACARGTTSQIETTPTPIPVEDADLNDDGIVDVLDARIKLGDLPVFVDFNNDLTIDEKDVELVAMRVGTKPNAPLYDVDGQDGITCRDVAIAESLKGETVETDPNLRRLRDEAYYANRMVIHFGQDTLQEKIDELMEQRQYEILDQQPLTLLEKIQVIAEIPQEVLRESNLDKEIEEVSRQDGVASAKKNWVGAGGGDIIGEAQPCP</sequence>